<sequence>MLTGPSQALLNSLSVDPDAECKYGLYFRDGRRKVDYILVYHHKRSSGSRTLVRRVQHTDTPSGARSVKQDHPLPGKGAPLDTGLAEPPMDYHEDDKRFRREEYEGNLLEAGLELERDEDTKLHGVGFVKIHAPWNVLCREAEFLKLKMPTKKLYHINETRGLLKKINSVLQKITDPIQPKVAEHRPQTMKRLSYPFSREKQHLFDLSDKDSFFDSKTRSTIVSISSAWKRLPGITSLLANGVYAAAYPLHDGDYEGENVEFNDRKLLYEEWACYGVFYKYQPIDLVRKYFGEKIGLYFAWLGVYTQMLIPASIVGIIVFLYGCATVDENIPSMEMCDQRQNITMCPLCDKTCSYWKMSSACATARASHLFDNPATVFFSVFMALWGKQRKNIGDDPRFIAEYEARVLEKSLKKESKNKETDKVKLTWRDRFPAYLTNLVSIIFMIAVTFAIVLGVIIYRISMAAALAMNSSPSVRSNIRVTVTATAVIINLVVIILLDEVYGCIARWLTKIEVPKTEKSFEERLIFKAFLLKFVNSYTPIFYVAFFKGRFVGRPGDYVYIFRSFRMEEVTEILFISGSPFCFADDLSTPSTWEKQPQRICSAKSSGFFPSCWKLFCSP</sequence>
<dbReference type="AlphaFoldDB" id="A0A2K6PNH9"/>
<dbReference type="InterPro" id="IPR007632">
    <property type="entry name" value="Anoctamin"/>
</dbReference>
<dbReference type="Ensembl" id="ENSRROT00000042242.1">
    <property type="protein sequence ID" value="ENSRROP00000018085.1"/>
    <property type="gene ID" value="ENSRROG00000033110.1"/>
</dbReference>
<evidence type="ECO:0000256" key="6">
    <source>
        <dbReference type="ARBA" id="ARBA00023136"/>
    </source>
</evidence>
<keyword evidence="13" id="KW-1185">Reference proteome</keyword>
<accession>A0A2K6PNH9</accession>
<feature type="region of interest" description="Disordered" evidence="9">
    <location>
        <begin position="54"/>
        <end position="87"/>
    </location>
</feature>
<feature type="domain" description="Anoctamin dimerisation" evidence="11">
    <location>
        <begin position="26"/>
        <end position="283"/>
    </location>
</feature>
<evidence type="ECO:0000259" key="11">
    <source>
        <dbReference type="Pfam" id="PF16178"/>
    </source>
</evidence>
<keyword evidence="7" id="KW-0325">Glycoprotein</keyword>
<evidence type="ECO:0000256" key="2">
    <source>
        <dbReference type="ARBA" id="ARBA00009671"/>
    </source>
</evidence>
<dbReference type="PANTHER" id="PTHR12308:SF13">
    <property type="entry name" value="ANOCTAMIN-1"/>
    <property type="match status" value="1"/>
</dbReference>
<reference evidence="12" key="2">
    <citation type="submission" date="2025-09" db="UniProtKB">
        <authorList>
            <consortium name="Ensembl"/>
        </authorList>
    </citation>
    <scope>IDENTIFICATION</scope>
</reference>
<evidence type="ECO:0000259" key="10">
    <source>
        <dbReference type="Pfam" id="PF04547"/>
    </source>
</evidence>
<dbReference type="InterPro" id="IPR049452">
    <property type="entry name" value="Anoctamin_TM"/>
</dbReference>
<dbReference type="GO" id="GO:0005886">
    <property type="term" value="C:plasma membrane"/>
    <property type="evidence" value="ECO:0007669"/>
    <property type="project" value="UniProtKB-SubCell"/>
</dbReference>
<gene>
    <name evidence="12" type="primary">ANO1</name>
</gene>
<feature type="transmembrane region" description="Helical" evidence="8">
    <location>
        <begin position="297"/>
        <end position="321"/>
    </location>
</feature>
<dbReference type="Pfam" id="PF04547">
    <property type="entry name" value="Anoctamin"/>
    <property type="match status" value="1"/>
</dbReference>
<evidence type="ECO:0000256" key="5">
    <source>
        <dbReference type="ARBA" id="ARBA00022989"/>
    </source>
</evidence>
<evidence type="ECO:0000256" key="8">
    <source>
        <dbReference type="RuleBase" id="RU280814"/>
    </source>
</evidence>
<feature type="domain" description="Anoctamin transmembrane" evidence="10">
    <location>
        <begin position="286"/>
        <end position="569"/>
    </location>
</feature>
<feature type="transmembrane region" description="Helical" evidence="8">
    <location>
        <begin position="478"/>
        <end position="497"/>
    </location>
</feature>
<dbReference type="GO" id="GO:0046983">
    <property type="term" value="F:protein dimerization activity"/>
    <property type="evidence" value="ECO:0007669"/>
    <property type="project" value="InterPro"/>
</dbReference>
<keyword evidence="6 8" id="KW-0472">Membrane</keyword>
<dbReference type="Proteomes" id="UP000233200">
    <property type="component" value="Unplaced"/>
</dbReference>
<evidence type="ECO:0000256" key="1">
    <source>
        <dbReference type="ARBA" id="ARBA00004651"/>
    </source>
</evidence>
<organism evidence="12 13">
    <name type="scientific">Rhinopithecus roxellana</name>
    <name type="common">Golden snub-nosed monkey</name>
    <name type="synonym">Pygathrix roxellana</name>
    <dbReference type="NCBI Taxonomy" id="61622"/>
    <lineage>
        <taxon>Eukaryota</taxon>
        <taxon>Metazoa</taxon>
        <taxon>Chordata</taxon>
        <taxon>Craniata</taxon>
        <taxon>Vertebrata</taxon>
        <taxon>Euteleostomi</taxon>
        <taxon>Mammalia</taxon>
        <taxon>Eutheria</taxon>
        <taxon>Euarchontoglires</taxon>
        <taxon>Primates</taxon>
        <taxon>Haplorrhini</taxon>
        <taxon>Catarrhini</taxon>
        <taxon>Cercopithecidae</taxon>
        <taxon>Colobinae</taxon>
        <taxon>Rhinopithecus</taxon>
    </lineage>
</organism>
<reference evidence="12" key="1">
    <citation type="submission" date="2025-08" db="UniProtKB">
        <authorList>
            <consortium name="Ensembl"/>
        </authorList>
    </citation>
    <scope>IDENTIFICATION</scope>
</reference>
<evidence type="ECO:0000256" key="7">
    <source>
        <dbReference type="ARBA" id="ARBA00023180"/>
    </source>
</evidence>
<evidence type="ECO:0000256" key="3">
    <source>
        <dbReference type="ARBA" id="ARBA00022475"/>
    </source>
</evidence>
<comment type="similarity">
    <text evidence="2 8">Belongs to the anoctamin family.</text>
</comment>
<evidence type="ECO:0000313" key="13">
    <source>
        <dbReference type="Proteomes" id="UP000233200"/>
    </source>
</evidence>
<comment type="caution">
    <text evidence="8">Lacks conserved residue(s) required for the propagation of feature annotation.</text>
</comment>
<proteinExistence type="inferred from homology"/>
<dbReference type="PANTHER" id="PTHR12308">
    <property type="entry name" value="ANOCTAMIN"/>
    <property type="match status" value="1"/>
</dbReference>
<protein>
    <recommendedName>
        <fullName evidence="8">Anoctamin</fullName>
    </recommendedName>
</protein>
<dbReference type="Pfam" id="PF16178">
    <property type="entry name" value="Anoct_dimer"/>
    <property type="match status" value="1"/>
</dbReference>
<comment type="subcellular location">
    <subcellularLocation>
        <location evidence="1">Cell membrane</location>
        <topology evidence="1">Multi-pass membrane protein</topology>
    </subcellularLocation>
    <subcellularLocation>
        <location evidence="8">Membrane</location>
        <topology evidence="8">Multi-pass membrane protein</topology>
    </subcellularLocation>
</comment>
<feature type="transmembrane region" description="Helical" evidence="8">
    <location>
        <begin position="434"/>
        <end position="458"/>
    </location>
</feature>
<name>A0A2K6PNH9_RHIRO</name>
<dbReference type="GeneTree" id="ENSGT00940000157182"/>
<keyword evidence="3" id="KW-1003">Cell membrane</keyword>
<keyword evidence="4 8" id="KW-0812">Transmembrane</keyword>
<evidence type="ECO:0000313" key="12">
    <source>
        <dbReference type="Ensembl" id="ENSRROP00000018085.1"/>
    </source>
</evidence>
<dbReference type="GO" id="GO:0005229">
    <property type="term" value="F:intracellularly calcium-gated chloride channel activity"/>
    <property type="evidence" value="ECO:0007669"/>
    <property type="project" value="TreeGrafter"/>
</dbReference>
<evidence type="ECO:0000256" key="9">
    <source>
        <dbReference type="SAM" id="MobiDB-lite"/>
    </source>
</evidence>
<keyword evidence="5 8" id="KW-1133">Transmembrane helix</keyword>
<evidence type="ECO:0000256" key="4">
    <source>
        <dbReference type="ARBA" id="ARBA00022692"/>
    </source>
</evidence>
<dbReference type="InterPro" id="IPR032394">
    <property type="entry name" value="Anoct_dimer"/>
</dbReference>
<feature type="transmembrane region" description="Helical" evidence="8">
    <location>
        <begin position="524"/>
        <end position="545"/>
    </location>
</feature>